<reference evidence="2" key="2">
    <citation type="submission" date="2021-03" db="UniProtKB">
        <authorList>
            <consortium name="EnsemblPlants"/>
        </authorList>
    </citation>
    <scope>IDENTIFICATION</scope>
</reference>
<evidence type="ECO:0000259" key="1">
    <source>
        <dbReference type="Pfam" id="PF13966"/>
    </source>
</evidence>
<accession>A0A803PL40</accession>
<dbReference type="PANTHER" id="PTHR33116">
    <property type="entry name" value="REVERSE TRANSCRIPTASE ZINC-BINDING DOMAIN-CONTAINING PROTEIN-RELATED-RELATED"/>
    <property type="match status" value="1"/>
</dbReference>
<evidence type="ECO:0000313" key="3">
    <source>
        <dbReference type="Proteomes" id="UP000596661"/>
    </source>
</evidence>
<dbReference type="Gramene" id="evm.model.05.138">
    <property type="protein sequence ID" value="cds.evm.model.05.138"/>
    <property type="gene ID" value="evm.TU.05.138"/>
</dbReference>
<evidence type="ECO:0000313" key="2">
    <source>
        <dbReference type="EnsemblPlants" id="cds.evm.model.05.138"/>
    </source>
</evidence>
<dbReference type="Pfam" id="PF13966">
    <property type="entry name" value="zf-RVT"/>
    <property type="match status" value="1"/>
</dbReference>
<dbReference type="EnsemblPlants" id="evm.model.05.138">
    <property type="protein sequence ID" value="cds.evm.model.05.138"/>
    <property type="gene ID" value="evm.TU.05.138"/>
</dbReference>
<keyword evidence="3" id="KW-1185">Reference proteome</keyword>
<proteinExistence type="predicted"/>
<dbReference type="Proteomes" id="UP000596661">
    <property type="component" value="Chromosome 5"/>
</dbReference>
<dbReference type="InterPro" id="IPR026960">
    <property type="entry name" value="RVT-Znf"/>
</dbReference>
<organism evidence="2 3">
    <name type="scientific">Cannabis sativa</name>
    <name type="common">Hemp</name>
    <name type="synonym">Marijuana</name>
    <dbReference type="NCBI Taxonomy" id="3483"/>
    <lineage>
        <taxon>Eukaryota</taxon>
        <taxon>Viridiplantae</taxon>
        <taxon>Streptophyta</taxon>
        <taxon>Embryophyta</taxon>
        <taxon>Tracheophyta</taxon>
        <taxon>Spermatophyta</taxon>
        <taxon>Magnoliopsida</taxon>
        <taxon>eudicotyledons</taxon>
        <taxon>Gunneridae</taxon>
        <taxon>Pentapetalae</taxon>
        <taxon>rosids</taxon>
        <taxon>fabids</taxon>
        <taxon>Rosales</taxon>
        <taxon>Cannabaceae</taxon>
        <taxon>Cannabis</taxon>
    </lineage>
</organism>
<dbReference type="EMBL" id="UZAU01000409">
    <property type="status" value="NOT_ANNOTATED_CDS"/>
    <property type="molecule type" value="Genomic_DNA"/>
</dbReference>
<name>A0A803PL40_CANSA</name>
<feature type="domain" description="Reverse transcriptase zinc-binding" evidence="1">
    <location>
        <begin position="218"/>
        <end position="301"/>
    </location>
</feature>
<dbReference type="AlphaFoldDB" id="A0A803PL40"/>
<dbReference type="PANTHER" id="PTHR33116:SF86">
    <property type="entry name" value="REVERSE TRANSCRIPTASE DOMAIN-CONTAINING PROTEIN"/>
    <property type="match status" value="1"/>
</dbReference>
<protein>
    <recommendedName>
        <fullName evidence="1">Reverse transcriptase zinc-binding domain-containing protein</fullName>
    </recommendedName>
</protein>
<reference evidence="2" key="1">
    <citation type="submission" date="2018-11" db="EMBL/GenBank/DDBJ databases">
        <authorList>
            <person name="Grassa J C."/>
        </authorList>
    </citation>
    <scope>NUCLEOTIDE SEQUENCE [LARGE SCALE GENOMIC DNA]</scope>
</reference>
<sequence>MEKLVVGLVKGNEKHLGNPFLFSRSKKKDFQFLKTNLCNRLEGWRMKTLSTIGRMVTIKSVDMAMPLYTMSSCKIPTTSCQELDAIVRKFWWKGNLDSSRFLATKAWDVLCQPKGCGGLGFRRFSDMNKRPTDNPIWKGILEARKLICEGACTMLANGEDTNIWWQPWIPWLDYSEFRETMELARAKAPSLCCVADLMFRRSRTWNRGFLNFVFGSAFSVKGAYLSSQKSRLVEKQDLWNWIWNCKIHPRQSMMLWRAVVGALPTSDKYGRISTNDYLFCCSDNESPLHIFVKCSMAKALWFGGPFPLRTESIPGATLSEVICSILPLLEGSSKLSFLIWMASVFETIWLWRNRARYGRIVNILVDEMLNNALNRFVEMSDTHKPSFEQMLPVSNGLPVPGFVSKVILADESFKDGNFGGAIVAIDDANKKWFI</sequence>